<evidence type="ECO:0000313" key="4">
    <source>
        <dbReference type="EMBL" id="MFC6674186.1"/>
    </source>
</evidence>
<gene>
    <name evidence="4" type="ORF">ACFQDL_31830</name>
</gene>
<dbReference type="EMBL" id="JBHSWE010000002">
    <property type="protein sequence ID" value="MFC6674186.1"/>
    <property type="molecule type" value="Genomic_DNA"/>
</dbReference>
<evidence type="ECO:0000259" key="3">
    <source>
        <dbReference type="Pfam" id="PF13649"/>
    </source>
</evidence>
<dbReference type="Pfam" id="PF13649">
    <property type="entry name" value="Methyltransf_25"/>
    <property type="match status" value="1"/>
</dbReference>
<accession>A0ABW2A9I0</accession>
<keyword evidence="1 4" id="KW-0489">Methyltransferase</keyword>
<dbReference type="InterPro" id="IPR029063">
    <property type="entry name" value="SAM-dependent_MTases_sf"/>
</dbReference>
<dbReference type="PANTHER" id="PTHR44942">
    <property type="entry name" value="METHYLTRANSF_11 DOMAIN-CONTAINING PROTEIN"/>
    <property type="match status" value="1"/>
</dbReference>
<evidence type="ECO:0000313" key="5">
    <source>
        <dbReference type="Proteomes" id="UP001596422"/>
    </source>
</evidence>
<sequence length="121" mass="13400">MNETGYRIDKRKVADSFSQAASTYDNVARLQQEVGEELLLTIPEGTFERVLDLGCGTGYFTQQLTRLAGRPEVLGLDLAPGMLHYARQQYSHLPIQWVGGDAEQLPLADRSVDLVFSSLAI</sequence>
<organism evidence="4 5">
    <name type="scientific">Marinobacterium aestuariivivens</name>
    <dbReference type="NCBI Taxonomy" id="1698799"/>
    <lineage>
        <taxon>Bacteria</taxon>
        <taxon>Pseudomonadati</taxon>
        <taxon>Pseudomonadota</taxon>
        <taxon>Gammaproteobacteria</taxon>
        <taxon>Oceanospirillales</taxon>
        <taxon>Oceanospirillaceae</taxon>
        <taxon>Marinobacterium</taxon>
    </lineage>
</organism>
<dbReference type="GO" id="GO:0008168">
    <property type="term" value="F:methyltransferase activity"/>
    <property type="evidence" value="ECO:0007669"/>
    <property type="project" value="UniProtKB-KW"/>
</dbReference>
<dbReference type="InterPro" id="IPR051052">
    <property type="entry name" value="Diverse_substrate_MTase"/>
</dbReference>
<comment type="caution">
    <text evidence="4">The sequence shown here is derived from an EMBL/GenBank/DDBJ whole genome shotgun (WGS) entry which is preliminary data.</text>
</comment>
<dbReference type="SUPFAM" id="SSF53335">
    <property type="entry name" value="S-adenosyl-L-methionine-dependent methyltransferases"/>
    <property type="match status" value="1"/>
</dbReference>
<dbReference type="RefSeq" id="WP_379913914.1">
    <property type="nucleotide sequence ID" value="NZ_JBHSWE010000002.1"/>
</dbReference>
<evidence type="ECO:0000256" key="2">
    <source>
        <dbReference type="ARBA" id="ARBA00022679"/>
    </source>
</evidence>
<reference evidence="5" key="1">
    <citation type="journal article" date="2019" name="Int. J. Syst. Evol. Microbiol.">
        <title>The Global Catalogue of Microorganisms (GCM) 10K type strain sequencing project: providing services to taxonomists for standard genome sequencing and annotation.</title>
        <authorList>
            <consortium name="The Broad Institute Genomics Platform"/>
            <consortium name="The Broad Institute Genome Sequencing Center for Infectious Disease"/>
            <person name="Wu L."/>
            <person name="Ma J."/>
        </authorList>
    </citation>
    <scope>NUCLEOTIDE SEQUENCE [LARGE SCALE GENOMIC DNA]</scope>
    <source>
        <strain evidence="5">NBRC 111756</strain>
    </source>
</reference>
<dbReference type="Proteomes" id="UP001596422">
    <property type="component" value="Unassembled WGS sequence"/>
</dbReference>
<protein>
    <submittedName>
        <fullName evidence="4">Methyltransferase domain-containing protein</fullName>
    </submittedName>
</protein>
<proteinExistence type="predicted"/>
<dbReference type="InterPro" id="IPR041698">
    <property type="entry name" value="Methyltransf_25"/>
</dbReference>
<dbReference type="Gene3D" id="3.40.50.150">
    <property type="entry name" value="Vaccinia Virus protein VP39"/>
    <property type="match status" value="1"/>
</dbReference>
<keyword evidence="5" id="KW-1185">Reference proteome</keyword>
<evidence type="ECO:0000256" key="1">
    <source>
        <dbReference type="ARBA" id="ARBA00022603"/>
    </source>
</evidence>
<keyword evidence="2" id="KW-0808">Transferase</keyword>
<dbReference type="CDD" id="cd02440">
    <property type="entry name" value="AdoMet_MTases"/>
    <property type="match status" value="1"/>
</dbReference>
<dbReference type="PANTHER" id="PTHR44942:SF4">
    <property type="entry name" value="METHYLTRANSFERASE TYPE 11 DOMAIN-CONTAINING PROTEIN"/>
    <property type="match status" value="1"/>
</dbReference>
<dbReference type="GO" id="GO:0032259">
    <property type="term" value="P:methylation"/>
    <property type="evidence" value="ECO:0007669"/>
    <property type="project" value="UniProtKB-KW"/>
</dbReference>
<name>A0ABW2A9I0_9GAMM</name>
<feature type="domain" description="Methyltransferase" evidence="3">
    <location>
        <begin position="50"/>
        <end position="118"/>
    </location>
</feature>